<keyword evidence="10" id="KW-1185">Reference proteome</keyword>
<dbReference type="PANTHER" id="PTHR22777">
    <property type="entry name" value="HEMOLYSIN-RELATED"/>
    <property type="match status" value="1"/>
</dbReference>
<reference evidence="9 10" key="1">
    <citation type="submission" date="2019-03" db="EMBL/GenBank/DDBJ databases">
        <title>Porphyromonas levii Isolated from the Uterus of Dairy Cows.</title>
        <authorList>
            <person name="Francis A.M."/>
        </authorList>
    </citation>
    <scope>NUCLEOTIDE SEQUENCE [LARGE SCALE GENOMIC DNA]</scope>
    <source>
        <strain evidence="9 10">AF5678</strain>
    </source>
</reference>
<dbReference type="Pfam" id="PF03471">
    <property type="entry name" value="CorC_HlyC"/>
    <property type="match status" value="1"/>
</dbReference>
<dbReference type="FunFam" id="3.10.580.10:FF:000002">
    <property type="entry name" value="Magnesium/cobalt efflux protein CorC"/>
    <property type="match status" value="1"/>
</dbReference>
<dbReference type="GO" id="GO:0005886">
    <property type="term" value="C:plasma membrane"/>
    <property type="evidence" value="ECO:0007669"/>
    <property type="project" value="UniProtKB-SubCell"/>
</dbReference>
<keyword evidence="6" id="KW-1133">Transmembrane helix</keyword>
<evidence type="ECO:0000313" key="9">
    <source>
        <dbReference type="EMBL" id="TFH94734.1"/>
    </source>
</evidence>
<dbReference type="SMART" id="SM01091">
    <property type="entry name" value="CorC_HlyC"/>
    <property type="match status" value="1"/>
</dbReference>
<evidence type="ECO:0000256" key="3">
    <source>
        <dbReference type="ARBA" id="ARBA00022475"/>
    </source>
</evidence>
<evidence type="ECO:0000256" key="4">
    <source>
        <dbReference type="ARBA" id="ARBA00022692"/>
    </source>
</evidence>
<dbReference type="InterPro" id="IPR016169">
    <property type="entry name" value="FAD-bd_PCMH_sub2"/>
</dbReference>
<dbReference type="InterPro" id="IPR000644">
    <property type="entry name" value="CBS_dom"/>
</dbReference>
<dbReference type="SMART" id="SM00116">
    <property type="entry name" value="CBS"/>
    <property type="match status" value="2"/>
</dbReference>
<dbReference type="NCBIfam" id="TIGR03520">
    <property type="entry name" value="GldE"/>
    <property type="match status" value="1"/>
</dbReference>
<dbReference type="InterPro" id="IPR044751">
    <property type="entry name" value="Ion_transp-like_CBS"/>
</dbReference>
<dbReference type="InterPro" id="IPR002550">
    <property type="entry name" value="CNNM"/>
</dbReference>
<dbReference type="Gene3D" id="3.10.580.10">
    <property type="entry name" value="CBS-domain"/>
    <property type="match status" value="1"/>
</dbReference>
<evidence type="ECO:0000256" key="2">
    <source>
        <dbReference type="ARBA" id="ARBA00006337"/>
    </source>
</evidence>
<dbReference type="Gene3D" id="3.30.465.10">
    <property type="match status" value="1"/>
</dbReference>
<dbReference type="AlphaFoldDB" id="A0A4Y8WQJ9"/>
<dbReference type="PROSITE" id="PS51846">
    <property type="entry name" value="CNNM"/>
    <property type="match status" value="1"/>
</dbReference>
<dbReference type="PANTHER" id="PTHR22777:SF32">
    <property type="entry name" value="UPF0053 INNER MEMBRANE PROTEIN YFJD"/>
    <property type="match status" value="1"/>
</dbReference>
<dbReference type="CDD" id="cd04590">
    <property type="entry name" value="CBS_pair_CorC_HlyC_assoc"/>
    <property type="match status" value="1"/>
</dbReference>
<comment type="subcellular location">
    <subcellularLocation>
        <location evidence="1">Cell membrane</location>
        <topology evidence="1">Multi-pass membrane protein</topology>
    </subcellularLocation>
</comment>
<dbReference type="GO" id="GO:0050660">
    <property type="term" value="F:flavin adenine dinucleotide binding"/>
    <property type="evidence" value="ECO:0007669"/>
    <property type="project" value="InterPro"/>
</dbReference>
<sequence>MSPSVVIALLAGVVCLGFSAFFSGSEVAFFSLQPRDIDELEEGKSKNDRHVLDALAHSDHLLGTILVMNNFVNIAITMLTSYAVSRLFDFSAAPSVGFAVQVIGITSIVLLFGEILPKVYFQNHALSAVRTVMPPMRVFMRITSPVVHLLVKIGEKATKPFATRESKVSETDLERAIELTTENEEEQELLHGIVRFQRKTVNDVMTPRMDMVAIDTETTFPEVRQIIAENGYSRMPVYEDRIDNIKGVLYAKDLLPHLSEREDFDWTSLIREPFFVPESKKINSLLQSFREEKIHMAIVVDEFGGTSGIVTMEDLLEEIVGEIEDEYDTDEEVLYTEQPDGSYIFDAKIGIVDFLRTVRVSDFREIEDEMEEVDTLGGMLLEVKGDFPVVGEEIYVRGHRFVVLEMGKRRISKVQFFPDPETIEEE</sequence>
<dbReference type="Pfam" id="PF01595">
    <property type="entry name" value="CNNM"/>
    <property type="match status" value="1"/>
</dbReference>
<evidence type="ECO:0000256" key="7">
    <source>
        <dbReference type="ARBA" id="ARBA00023122"/>
    </source>
</evidence>
<protein>
    <submittedName>
        <fullName evidence="9">Gliding motility-associated protein GldE</fullName>
    </submittedName>
</protein>
<proteinExistence type="inferred from homology"/>
<dbReference type="EMBL" id="SPNC01000091">
    <property type="protein sequence ID" value="TFH94734.1"/>
    <property type="molecule type" value="Genomic_DNA"/>
</dbReference>
<dbReference type="InterPro" id="IPR005170">
    <property type="entry name" value="Transptr-assoc_dom"/>
</dbReference>
<keyword evidence="3" id="KW-1003">Cell membrane</keyword>
<keyword evidence="7" id="KW-0129">CBS domain</keyword>
<dbReference type="RefSeq" id="WP_134849529.1">
    <property type="nucleotide sequence ID" value="NZ_CP197400.1"/>
</dbReference>
<dbReference type="InterPro" id="IPR036318">
    <property type="entry name" value="FAD-bd_PCMH-like_sf"/>
</dbReference>
<accession>A0A4Y8WQJ9</accession>
<keyword evidence="4" id="KW-0812">Transmembrane</keyword>
<name>A0A4Y8WQJ9_9PORP</name>
<keyword evidence="8" id="KW-0472">Membrane</keyword>
<dbReference type="InterPro" id="IPR046342">
    <property type="entry name" value="CBS_dom_sf"/>
</dbReference>
<dbReference type="InterPro" id="IPR019862">
    <property type="entry name" value="Motility-assoc_prot_GldE"/>
</dbReference>
<dbReference type="Proteomes" id="UP000297225">
    <property type="component" value="Unassembled WGS sequence"/>
</dbReference>
<evidence type="ECO:0000256" key="1">
    <source>
        <dbReference type="ARBA" id="ARBA00004651"/>
    </source>
</evidence>
<dbReference type="Pfam" id="PF00571">
    <property type="entry name" value="CBS"/>
    <property type="match status" value="2"/>
</dbReference>
<evidence type="ECO:0000313" key="10">
    <source>
        <dbReference type="Proteomes" id="UP000297225"/>
    </source>
</evidence>
<dbReference type="SUPFAM" id="SSF54631">
    <property type="entry name" value="CBS-domain pair"/>
    <property type="match status" value="1"/>
</dbReference>
<evidence type="ECO:0000256" key="5">
    <source>
        <dbReference type="ARBA" id="ARBA00022737"/>
    </source>
</evidence>
<dbReference type="OrthoDB" id="9798188at2"/>
<dbReference type="SUPFAM" id="SSF56176">
    <property type="entry name" value="FAD-binding/transporter-associated domain-like"/>
    <property type="match status" value="1"/>
</dbReference>
<comment type="similarity">
    <text evidence="2">Belongs to the UPF0053 family.</text>
</comment>
<evidence type="ECO:0000256" key="6">
    <source>
        <dbReference type="ARBA" id="ARBA00022989"/>
    </source>
</evidence>
<keyword evidence="5" id="KW-0677">Repeat</keyword>
<dbReference type="PROSITE" id="PS51371">
    <property type="entry name" value="CBS"/>
    <property type="match status" value="2"/>
</dbReference>
<evidence type="ECO:0000256" key="8">
    <source>
        <dbReference type="ARBA" id="ARBA00023136"/>
    </source>
</evidence>
<gene>
    <name evidence="9" type="primary">gldE</name>
    <name evidence="9" type="ORF">E4P47_06340</name>
</gene>
<comment type="caution">
    <text evidence="9">The sequence shown here is derived from an EMBL/GenBank/DDBJ whole genome shotgun (WGS) entry which is preliminary data.</text>
</comment>
<dbReference type="STRING" id="1122973.GCA_000379925_00249"/>
<organism evidence="9 10">
    <name type="scientific">Porphyromonas levii</name>
    <dbReference type="NCBI Taxonomy" id="28114"/>
    <lineage>
        <taxon>Bacteria</taxon>
        <taxon>Pseudomonadati</taxon>
        <taxon>Bacteroidota</taxon>
        <taxon>Bacteroidia</taxon>
        <taxon>Bacteroidales</taxon>
        <taxon>Porphyromonadaceae</taxon>
        <taxon>Porphyromonas</taxon>
    </lineage>
</organism>